<keyword evidence="2" id="KW-1185">Reference proteome</keyword>
<evidence type="ECO:0000313" key="2">
    <source>
        <dbReference type="Proteomes" id="UP000078541"/>
    </source>
</evidence>
<dbReference type="PANTHER" id="PTHR47326:SF1">
    <property type="entry name" value="HTH PSQ-TYPE DOMAIN-CONTAINING PROTEIN"/>
    <property type="match status" value="1"/>
</dbReference>
<name>A0A195FFM6_9HYME</name>
<gene>
    <name evidence="1" type="ORF">ALC56_06609</name>
</gene>
<reference evidence="1 2" key="1">
    <citation type="submission" date="2016-03" db="EMBL/GenBank/DDBJ databases">
        <title>Trachymyrmex septentrionalis WGS genome.</title>
        <authorList>
            <person name="Nygaard S."/>
            <person name="Hu H."/>
            <person name="Boomsma J."/>
            <person name="Zhang G."/>
        </authorList>
    </citation>
    <scope>NUCLEOTIDE SEQUENCE [LARGE SCALE GENOMIC DNA]</scope>
    <source>
        <strain evidence="1">Tsep2-gDNA-1</strain>
        <tissue evidence="1">Whole body</tissue>
    </source>
</reference>
<organism evidence="1 2">
    <name type="scientific">Trachymyrmex septentrionalis</name>
    <dbReference type="NCBI Taxonomy" id="34720"/>
    <lineage>
        <taxon>Eukaryota</taxon>
        <taxon>Metazoa</taxon>
        <taxon>Ecdysozoa</taxon>
        <taxon>Arthropoda</taxon>
        <taxon>Hexapoda</taxon>
        <taxon>Insecta</taxon>
        <taxon>Pterygota</taxon>
        <taxon>Neoptera</taxon>
        <taxon>Endopterygota</taxon>
        <taxon>Hymenoptera</taxon>
        <taxon>Apocrita</taxon>
        <taxon>Aculeata</taxon>
        <taxon>Formicoidea</taxon>
        <taxon>Formicidae</taxon>
        <taxon>Myrmicinae</taxon>
        <taxon>Trachymyrmex</taxon>
    </lineage>
</organism>
<dbReference type="EMBL" id="KQ981625">
    <property type="protein sequence ID" value="KYN39183.1"/>
    <property type="molecule type" value="Genomic_DNA"/>
</dbReference>
<protein>
    <submittedName>
        <fullName evidence="1">Uncharacterized protein</fullName>
    </submittedName>
</protein>
<dbReference type="AlphaFoldDB" id="A0A195FFM6"/>
<dbReference type="Gene3D" id="3.30.420.10">
    <property type="entry name" value="Ribonuclease H-like superfamily/Ribonuclease H"/>
    <property type="match status" value="1"/>
</dbReference>
<dbReference type="InterPro" id="IPR036397">
    <property type="entry name" value="RNaseH_sf"/>
</dbReference>
<dbReference type="STRING" id="34720.A0A195FFM6"/>
<dbReference type="GO" id="GO:0003676">
    <property type="term" value="F:nucleic acid binding"/>
    <property type="evidence" value="ECO:0007669"/>
    <property type="project" value="InterPro"/>
</dbReference>
<accession>A0A195FFM6</accession>
<dbReference type="PANTHER" id="PTHR47326">
    <property type="entry name" value="TRANSPOSABLE ELEMENT TC3 TRANSPOSASE-LIKE PROTEIN"/>
    <property type="match status" value="1"/>
</dbReference>
<evidence type="ECO:0000313" key="1">
    <source>
        <dbReference type="EMBL" id="KYN39183.1"/>
    </source>
</evidence>
<sequence>MFDETVNCIGDIFLHKYALLHVSYNIRTTVNKVTKSKSKPTRSPDLNPLDYFLGGHLKSLVYTIPIDNKNDLRNRIVASCEAIRNTLGTFERVRQSLKRRLDGCIITQGGYFQQSI</sequence>
<proteinExistence type="predicted"/>
<dbReference type="Proteomes" id="UP000078541">
    <property type="component" value="Unassembled WGS sequence"/>
</dbReference>